<dbReference type="Proteomes" id="UP000488299">
    <property type="component" value="Unassembled WGS sequence"/>
</dbReference>
<sequence>MSFAQRAISFYERLSEPTNLPPGVSALNPHRTPEVQRIGREFYGKFFNDEHPRVYVLGINPGRFGAGVTGISFTTPQNLQRYCGIDNNLPPTSELSSRFIYQIVEAFGGASSFYSHFFLSALYPLALVKDNRNAGPVNYNFYDDRATTEALWPAITDSVRQQLQFGARRDVVICLGRKNEQFLKRLNAENSFFERVLTLDHPRYILQYKSKAIDSYINQYISTLGDQIK</sequence>
<dbReference type="EMBL" id="WELI01000001">
    <property type="protein sequence ID" value="KAB7732804.1"/>
    <property type="molecule type" value="Genomic_DNA"/>
</dbReference>
<evidence type="ECO:0000259" key="1">
    <source>
        <dbReference type="Pfam" id="PF03167"/>
    </source>
</evidence>
<organism evidence="2 3">
    <name type="scientific">Rudanella paleaurantiibacter</name>
    <dbReference type="NCBI Taxonomy" id="2614655"/>
    <lineage>
        <taxon>Bacteria</taxon>
        <taxon>Pseudomonadati</taxon>
        <taxon>Bacteroidota</taxon>
        <taxon>Cytophagia</taxon>
        <taxon>Cytophagales</taxon>
        <taxon>Cytophagaceae</taxon>
        <taxon>Rudanella</taxon>
    </lineage>
</organism>
<accession>A0A7J5U4N7</accession>
<gene>
    <name evidence="2" type="ORF">F5984_02305</name>
</gene>
<dbReference type="InterPro" id="IPR036895">
    <property type="entry name" value="Uracil-DNA_glycosylase-like_sf"/>
</dbReference>
<protein>
    <submittedName>
        <fullName evidence="2">DUF4918 family protein</fullName>
    </submittedName>
</protein>
<dbReference type="InterPro" id="IPR032579">
    <property type="entry name" value="Phe_SMUG2-like"/>
</dbReference>
<reference evidence="2 3" key="1">
    <citation type="submission" date="2019-10" db="EMBL/GenBank/DDBJ databases">
        <title>Rudanella paleaurantiibacter sp. nov., isolated from sludge.</title>
        <authorList>
            <person name="Xu S.Q."/>
        </authorList>
    </citation>
    <scope>NUCLEOTIDE SEQUENCE [LARGE SCALE GENOMIC DNA]</scope>
    <source>
        <strain evidence="2 3">HX-22-17</strain>
    </source>
</reference>
<dbReference type="InterPro" id="IPR005122">
    <property type="entry name" value="Uracil-DNA_glycosylase-like"/>
</dbReference>
<comment type="caution">
    <text evidence="2">The sequence shown here is derived from an EMBL/GenBank/DDBJ whole genome shotgun (WGS) entry which is preliminary data.</text>
</comment>
<dbReference type="CDD" id="cd19375">
    <property type="entry name" value="UDG-F3-like_SMUG2"/>
    <property type="match status" value="1"/>
</dbReference>
<dbReference type="Gene3D" id="3.40.470.10">
    <property type="entry name" value="Uracil-DNA glycosylase-like domain"/>
    <property type="match status" value="1"/>
</dbReference>
<evidence type="ECO:0000313" key="3">
    <source>
        <dbReference type="Proteomes" id="UP000488299"/>
    </source>
</evidence>
<proteinExistence type="predicted"/>
<dbReference type="SUPFAM" id="SSF52141">
    <property type="entry name" value="Uracil-DNA glycosylase-like"/>
    <property type="match status" value="1"/>
</dbReference>
<name>A0A7J5U4N7_9BACT</name>
<keyword evidence="3" id="KW-1185">Reference proteome</keyword>
<dbReference type="AlphaFoldDB" id="A0A7J5U4N7"/>
<evidence type="ECO:0000313" key="2">
    <source>
        <dbReference type="EMBL" id="KAB7732804.1"/>
    </source>
</evidence>
<dbReference type="RefSeq" id="WP_152122412.1">
    <property type="nucleotide sequence ID" value="NZ_WELI01000001.1"/>
</dbReference>
<feature type="domain" description="Uracil-DNA glycosylase-like" evidence="1">
    <location>
        <begin position="46"/>
        <end position="223"/>
    </location>
</feature>
<dbReference type="Pfam" id="PF03167">
    <property type="entry name" value="UDG"/>
    <property type="match status" value="1"/>
</dbReference>